<dbReference type="InterPro" id="IPR015422">
    <property type="entry name" value="PyrdxlP-dep_Trfase_small"/>
</dbReference>
<dbReference type="Pfam" id="PF00155">
    <property type="entry name" value="Aminotran_1_2"/>
    <property type="match status" value="1"/>
</dbReference>
<protein>
    <submittedName>
        <fullName evidence="7">DNA-binding transcriptional regulator, MocR family, contains an aminotransferase domain</fullName>
    </submittedName>
</protein>
<evidence type="ECO:0000313" key="7">
    <source>
        <dbReference type="EMBL" id="MCP2166768.1"/>
    </source>
</evidence>
<dbReference type="Gene3D" id="1.10.10.10">
    <property type="entry name" value="Winged helix-like DNA-binding domain superfamily/Winged helix DNA-binding domain"/>
    <property type="match status" value="1"/>
</dbReference>
<comment type="caution">
    <text evidence="7">The sequence shown here is derived from an EMBL/GenBank/DDBJ whole genome shotgun (WGS) entry which is preliminary data.</text>
</comment>
<keyword evidence="7" id="KW-0032">Aminotransferase</keyword>
<evidence type="ECO:0000313" key="8">
    <source>
        <dbReference type="Proteomes" id="UP001206128"/>
    </source>
</evidence>
<gene>
    <name evidence="7" type="ORF">LX83_003640</name>
</gene>
<dbReference type="PANTHER" id="PTHR46577">
    <property type="entry name" value="HTH-TYPE TRANSCRIPTIONAL REGULATORY PROTEIN GABR"/>
    <property type="match status" value="1"/>
</dbReference>
<organism evidence="7 8">
    <name type="scientific">Goodfellowiella coeruleoviolacea</name>
    <dbReference type="NCBI Taxonomy" id="334858"/>
    <lineage>
        <taxon>Bacteria</taxon>
        <taxon>Bacillati</taxon>
        <taxon>Actinomycetota</taxon>
        <taxon>Actinomycetes</taxon>
        <taxon>Pseudonocardiales</taxon>
        <taxon>Pseudonocardiaceae</taxon>
        <taxon>Goodfellowiella</taxon>
    </lineage>
</organism>
<dbReference type="CDD" id="cd00609">
    <property type="entry name" value="AAT_like"/>
    <property type="match status" value="1"/>
</dbReference>
<dbReference type="InterPro" id="IPR000524">
    <property type="entry name" value="Tscrpt_reg_HTH_GntR"/>
</dbReference>
<dbReference type="Gene3D" id="3.90.1150.10">
    <property type="entry name" value="Aspartate Aminotransferase, domain 1"/>
    <property type="match status" value="1"/>
</dbReference>
<reference evidence="7" key="1">
    <citation type="submission" date="2022-06" db="EMBL/GenBank/DDBJ databases">
        <title>Genomic Encyclopedia of Archaeal and Bacterial Type Strains, Phase II (KMG-II): from individual species to whole genera.</title>
        <authorList>
            <person name="Goeker M."/>
        </authorList>
    </citation>
    <scope>NUCLEOTIDE SEQUENCE</scope>
    <source>
        <strain evidence="7">DSM 43935</strain>
    </source>
</reference>
<dbReference type="InterPro" id="IPR015421">
    <property type="entry name" value="PyrdxlP-dep_Trfase_major"/>
</dbReference>
<evidence type="ECO:0000256" key="4">
    <source>
        <dbReference type="ARBA" id="ARBA00023125"/>
    </source>
</evidence>
<dbReference type="SMART" id="SM00345">
    <property type="entry name" value="HTH_GNTR"/>
    <property type="match status" value="1"/>
</dbReference>
<dbReference type="Pfam" id="PF00392">
    <property type="entry name" value="GntR"/>
    <property type="match status" value="1"/>
</dbReference>
<dbReference type="Proteomes" id="UP001206128">
    <property type="component" value="Unassembled WGS sequence"/>
</dbReference>
<feature type="domain" description="HTH gntR-type" evidence="6">
    <location>
        <begin position="24"/>
        <end position="92"/>
    </location>
</feature>
<dbReference type="InterPro" id="IPR036388">
    <property type="entry name" value="WH-like_DNA-bd_sf"/>
</dbReference>
<dbReference type="EMBL" id="JAMTCK010000008">
    <property type="protein sequence ID" value="MCP2166768.1"/>
    <property type="molecule type" value="Genomic_DNA"/>
</dbReference>
<dbReference type="GO" id="GO:0003700">
    <property type="term" value="F:DNA-binding transcription factor activity"/>
    <property type="evidence" value="ECO:0007669"/>
    <property type="project" value="InterPro"/>
</dbReference>
<dbReference type="InterPro" id="IPR051446">
    <property type="entry name" value="HTH_trans_reg/aminotransferase"/>
</dbReference>
<sequence length="465" mass="49869">MQTGEVDQFAVLIRDRLRAWGGRGPSSRRLADALDSLARAGTLAPGSRLPSERDLARALGLSRGTVAVAFNLLCEQGLFERRHGSGTYLAAGAEDAGSPVARLLRPGTVLADLSTSVVPDAAHLRLPALDLTELLRGGHGYDVMGDVRLRGQLRERLGVDPLITNGAQQGIDLIARALVRRGDVVLVEDPTYPGALAAFHRAGAQLVPVTTDADGLDPAAFRRAVEQHRPVLAYLMGVHNPTGDVISPDRAAALGAIAKAEDLVLVEDRTLAELVHSGDTPPPLADVHPHGTVTVGSLSKVLWGGLRVGWVSAAEPLLARITEVKQDADLATSTVSQRLAAALLDQAVIADWRTELVRRRDQLTAALHRQLPEWTWRAPRGGLSVWVRLPGTDTDRFAELARDHGVAIAPGSLFAPTGRHRDHARLSFALSPELLDQAVTNLAHAWHAHHADPVRTHPRHPTTPI</sequence>
<dbReference type="AlphaFoldDB" id="A0AAE3GIG9"/>
<keyword evidence="3" id="KW-0805">Transcription regulation</keyword>
<evidence type="ECO:0000256" key="5">
    <source>
        <dbReference type="ARBA" id="ARBA00023163"/>
    </source>
</evidence>
<comment type="similarity">
    <text evidence="1">In the C-terminal section; belongs to the class-I pyridoxal-phosphate-dependent aminotransferase family.</text>
</comment>
<evidence type="ECO:0000259" key="6">
    <source>
        <dbReference type="PROSITE" id="PS50949"/>
    </source>
</evidence>
<keyword evidence="2" id="KW-0663">Pyridoxal phosphate</keyword>
<dbReference type="InterPro" id="IPR015424">
    <property type="entry name" value="PyrdxlP-dep_Trfase"/>
</dbReference>
<dbReference type="PROSITE" id="PS50949">
    <property type="entry name" value="HTH_GNTR"/>
    <property type="match status" value="1"/>
</dbReference>
<keyword evidence="7" id="KW-0808">Transferase</keyword>
<dbReference type="SUPFAM" id="SSF46785">
    <property type="entry name" value="Winged helix' DNA-binding domain"/>
    <property type="match status" value="1"/>
</dbReference>
<keyword evidence="8" id="KW-1185">Reference proteome</keyword>
<dbReference type="SUPFAM" id="SSF53383">
    <property type="entry name" value="PLP-dependent transferases"/>
    <property type="match status" value="1"/>
</dbReference>
<dbReference type="GO" id="GO:0008483">
    <property type="term" value="F:transaminase activity"/>
    <property type="evidence" value="ECO:0007669"/>
    <property type="project" value="UniProtKB-KW"/>
</dbReference>
<dbReference type="InterPro" id="IPR036390">
    <property type="entry name" value="WH_DNA-bd_sf"/>
</dbReference>
<name>A0AAE3GIG9_9PSEU</name>
<proteinExistence type="inferred from homology"/>
<evidence type="ECO:0000256" key="1">
    <source>
        <dbReference type="ARBA" id="ARBA00005384"/>
    </source>
</evidence>
<dbReference type="PRINTS" id="PR00035">
    <property type="entry name" value="HTHGNTR"/>
</dbReference>
<dbReference type="InterPro" id="IPR004839">
    <property type="entry name" value="Aminotransferase_I/II_large"/>
</dbReference>
<dbReference type="RefSeq" id="WP_253772965.1">
    <property type="nucleotide sequence ID" value="NZ_JAMTCK010000008.1"/>
</dbReference>
<dbReference type="Gene3D" id="3.40.640.10">
    <property type="entry name" value="Type I PLP-dependent aspartate aminotransferase-like (Major domain)"/>
    <property type="match status" value="1"/>
</dbReference>
<accession>A0AAE3GIG9</accession>
<evidence type="ECO:0000256" key="2">
    <source>
        <dbReference type="ARBA" id="ARBA00022898"/>
    </source>
</evidence>
<evidence type="ECO:0000256" key="3">
    <source>
        <dbReference type="ARBA" id="ARBA00023015"/>
    </source>
</evidence>
<keyword evidence="4 7" id="KW-0238">DNA-binding</keyword>
<dbReference type="CDD" id="cd07377">
    <property type="entry name" value="WHTH_GntR"/>
    <property type="match status" value="1"/>
</dbReference>
<dbReference type="PANTHER" id="PTHR46577:SF1">
    <property type="entry name" value="HTH-TYPE TRANSCRIPTIONAL REGULATORY PROTEIN GABR"/>
    <property type="match status" value="1"/>
</dbReference>
<dbReference type="GO" id="GO:0030170">
    <property type="term" value="F:pyridoxal phosphate binding"/>
    <property type="evidence" value="ECO:0007669"/>
    <property type="project" value="InterPro"/>
</dbReference>
<dbReference type="GO" id="GO:0003677">
    <property type="term" value="F:DNA binding"/>
    <property type="evidence" value="ECO:0007669"/>
    <property type="project" value="UniProtKB-KW"/>
</dbReference>
<keyword evidence="5" id="KW-0804">Transcription</keyword>